<gene>
    <name evidence="1" type="ORF">CJ263_12235</name>
</gene>
<dbReference type="RefSeq" id="WP_094997533.1">
    <property type="nucleotide sequence ID" value="NZ_BMJL01000007.1"/>
</dbReference>
<dbReference type="EMBL" id="CP022957">
    <property type="protein sequence ID" value="ASV30919.1"/>
    <property type="molecule type" value="Genomic_DNA"/>
</dbReference>
<sequence length="76" mass="8441">MKKKYEIKGMTCNGCRTHVEEAILNVAGVANVSVDLKDAEATVESQFEVPLENLQKALKNTDGQYKIQPMNSVEQN</sequence>
<keyword evidence="2" id="KW-1185">Reference proteome</keyword>
<dbReference type="GO" id="GO:0046872">
    <property type="term" value="F:metal ion binding"/>
    <property type="evidence" value="ECO:0007669"/>
    <property type="project" value="InterPro"/>
</dbReference>
<accession>A0A223V7T9</accession>
<dbReference type="PROSITE" id="PS50846">
    <property type="entry name" value="HMA_2"/>
    <property type="match status" value="1"/>
</dbReference>
<organism evidence="1 2">
    <name type="scientific">Maribacter cobaltidurans</name>
    <dbReference type="NCBI Taxonomy" id="1178778"/>
    <lineage>
        <taxon>Bacteria</taxon>
        <taxon>Pseudomonadati</taxon>
        <taxon>Bacteroidota</taxon>
        <taxon>Flavobacteriia</taxon>
        <taxon>Flavobacteriales</taxon>
        <taxon>Flavobacteriaceae</taxon>
        <taxon>Maribacter</taxon>
    </lineage>
</organism>
<dbReference type="SUPFAM" id="SSF55008">
    <property type="entry name" value="HMA, heavy metal-associated domain"/>
    <property type="match status" value="1"/>
</dbReference>
<name>A0A223V7T9_9FLAO</name>
<dbReference type="Pfam" id="PF00403">
    <property type="entry name" value="HMA"/>
    <property type="match status" value="1"/>
</dbReference>
<dbReference type="AlphaFoldDB" id="A0A223V7T9"/>
<protein>
    <submittedName>
        <fullName evidence="1">Uncharacterized protein</fullName>
    </submittedName>
</protein>
<evidence type="ECO:0000313" key="2">
    <source>
        <dbReference type="Proteomes" id="UP000215244"/>
    </source>
</evidence>
<dbReference type="Gene3D" id="3.30.70.100">
    <property type="match status" value="1"/>
</dbReference>
<dbReference type="InterPro" id="IPR017969">
    <property type="entry name" value="Heavy-metal-associated_CS"/>
</dbReference>
<dbReference type="KEGG" id="marb:CJ263_12235"/>
<proteinExistence type="predicted"/>
<dbReference type="PROSITE" id="PS01047">
    <property type="entry name" value="HMA_1"/>
    <property type="match status" value="1"/>
</dbReference>
<dbReference type="OrthoDB" id="1521937at2"/>
<evidence type="ECO:0000313" key="1">
    <source>
        <dbReference type="EMBL" id="ASV30919.1"/>
    </source>
</evidence>
<dbReference type="Proteomes" id="UP000215244">
    <property type="component" value="Chromosome"/>
</dbReference>
<dbReference type="InterPro" id="IPR036163">
    <property type="entry name" value="HMA_dom_sf"/>
</dbReference>
<dbReference type="CDD" id="cd00371">
    <property type="entry name" value="HMA"/>
    <property type="match status" value="1"/>
</dbReference>
<dbReference type="InterPro" id="IPR006121">
    <property type="entry name" value="HMA_dom"/>
</dbReference>
<reference evidence="1 2" key="1">
    <citation type="submission" date="2017-08" db="EMBL/GenBank/DDBJ databases">
        <title>The complete genome sequence of Maribacter sp. B1, isolated from deep-sea sediment.</title>
        <authorList>
            <person name="Wu Y.-H."/>
            <person name="Cheng H."/>
            <person name="Xu X.-W."/>
        </authorList>
    </citation>
    <scope>NUCLEOTIDE SEQUENCE [LARGE SCALE GENOMIC DNA]</scope>
    <source>
        <strain evidence="1 2">B1</strain>
    </source>
</reference>